<keyword evidence="12" id="KW-0902">Two-component regulatory system</keyword>
<dbReference type="GO" id="GO:0005737">
    <property type="term" value="C:cytoplasm"/>
    <property type="evidence" value="ECO:0007669"/>
    <property type="project" value="UniProtKB-SubCell"/>
</dbReference>
<keyword evidence="8" id="KW-0808">Transferase</keyword>
<dbReference type="RefSeq" id="WP_098406837.1">
    <property type="nucleotide sequence ID" value="NZ_PDJE01000001.1"/>
</dbReference>
<dbReference type="EMBL" id="PDJE01000001">
    <property type="protein sequence ID" value="PFG30366.1"/>
    <property type="molecule type" value="Genomic_DNA"/>
</dbReference>
<comment type="subcellular location">
    <subcellularLocation>
        <location evidence="3">Cytoplasm</location>
    </subcellularLocation>
</comment>
<dbReference type="InterPro" id="IPR050482">
    <property type="entry name" value="Sensor_HK_TwoCompSys"/>
</dbReference>
<feature type="coiled-coil region" evidence="16">
    <location>
        <begin position="169"/>
        <end position="196"/>
    </location>
</feature>
<evidence type="ECO:0000256" key="1">
    <source>
        <dbReference type="ARBA" id="ARBA00000085"/>
    </source>
</evidence>
<evidence type="ECO:0000256" key="17">
    <source>
        <dbReference type="SAM" id="Phobius"/>
    </source>
</evidence>
<dbReference type="Pfam" id="PF07730">
    <property type="entry name" value="HisKA_3"/>
    <property type="match status" value="1"/>
</dbReference>
<evidence type="ECO:0000256" key="13">
    <source>
        <dbReference type="ARBA" id="ARBA00023014"/>
    </source>
</evidence>
<dbReference type="GO" id="GO:0016020">
    <property type="term" value="C:membrane"/>
    <property type="evidence" value="ECO:0007669"/>
    <property type="project" value="InterPro"/>
</dbReference>
<dbReference type="PIRSF" id="PIRSF037434">
    <property type="entry name" value="STHK_ChrS"/>
    <property type="match status" value="1"/>
</dbReference>
<feature type="transmembrane region" description="Helical" evidence="17">
    <location>
        <begin position="98"/>
        <end position="131"/>
    </location>
</feature>
<evidence type="ECO:0000256" key="14">
    <source>
        <dbReference type="ARBA" id="ARBA00024827"/>
    </source>
</evidence>
<dbReference type="PRINTS" id="PR00344">
    <property type="entry name" value="BCTRLSENSOR"/>
</dbReference>
<comment type="catalytic activity">
    <reaction evidence="1">
        <text>ATP + protein L-histidine = ADP + protein N-phospho-L-histidine.</text>
        <dbReference type="EC" id="2.7.13.3"/>
    </reaction>
</comment>
<dbReference type="InterPro" id="IPR004358">
    <property type="entry name" value="Sig_transdc_His_kin-like_C"/>
</dbReference>
<keyword evidence="11" id="KW-0408">Iron</keyword>
<dbReference type="SMART" id="SM00387">
    <property type="entry name" value="HATPase_c"/>
    <property type="match status" value="1"/>
</dbReference>
<dbReference type="Proteomes" id="UP000221369">
    <property type="component" value="Unassembled WGS sequence"/>
</dbReference>
<feature type="transmembrane region" description="Helical" evidence="17">
    <location>
        <begin position="73"/>
        <end position="92"/>
    </location>
</feature>
<evidence type="ECO:0000256" key="6">
    <source>
        <dbReference type="ARBA" id="ARBA00022485"/>
    </source>
</evidence>
<name>A0A2A9DVH8_9MICO</name>
<dbReference type="Pfam" id="PF02518">
    <property type="entry name" value="HATPase_c"/>
    <property type="match status" value="1"/>
</dbReference>
<keyword evidence="13" id="KW-0411">Iron-sulfur</keyword>
<dbReference type="GO" id="GO:0000155">
    <property type="term" value="F:phosphorelay sensor kinase activity"/>
    <property type="evidence" value="ECO:0007669"/>
    <property type="project" value="InterPro"/>
</dbReference>
<evidence type="ECO:0000256" key="7">
    <source>
        <dbReference type="ARBA" id="ARBA00022490"/>
    </source>
</evidence>
<feature type="transmembrane region" description="Helical" evidence="17">
    <location>
        <begin position="42"/>
        <end position="61"/>
    </location>
</feature>
<keyword evidence="17" id="KW-0812">Transmembrane</keyword>
<dbReference type="EC" id="2.7.13.3" evidence="4"/>
<keyword evidence="16" id="KW-0175">Coiled coil</keyword>
<evidence type="ECO:0000259" key="18">
    <source>
        <dbReference type="PROSITE" id="PS50109"/>
    </source>
</evidence>
<evidence type="ECO:0000256" key="4">
    <source>
        <dbReference type="ARBA" id="ARBA00012438"/>
    </source>
</evidence>
<proteinExistence type="predicted"/>
<dbReference type="CDD" id="cd16917">
    <property type="entry name" value="HATPase_UhpB-NarQ-NarX-like"/>
    <property type="match status" value="1"/>
</dbReference>
<dbReference type="SUPFAM" id="SSF55874">
    <property type="entry name" value="ATPase domain of HSP90 chaperone/DNA topoisomerase II/histidine kinase"/>
    <property type="match status" value="1"/>
</dbReference>
<dbReference type="Gene3D" id="1.20.5.1930">
    <property type="match status" value="1"/>
</dbReference>
<dbReference type="Gene3D" id="3.30.565.10">
    <property type="entry name" value="Histidine kinase-like ATPase, C-terminal domain"/>
    <property type="match status" value="1"/>
</dbReference>
<keyword evidence="17" id="KW-1133">Transmembrane helix</keyword>
<reference evidence="19 20" key="1">
    <citation type="submission" date="2017-10" db="EMBL/GenBank/DDBJ databases">
        <title>Sequencing the genomes of 1000 actinobacteria strains.</title>
        <authorList>
            <person name="Klenk H.-P."/>
        </authorList>
    </citation>
    <scope>NUCLEOTIDE SEQUENCE [LARGE SCALE GENOMIC DNA]</scope>
    <source>
        <strain evidence="19 20">DSM 21798</strain>
    </source>
</reference>
<dbReference type="PROSITE" id="PS50109">
    <property type="entry name" value="HIS_KIN"/>
    <property type="match status" value="1"/>
</dbReference>
<keyword evidence="7" id="KW-0963">Cytoplasm</keyword>
<dbReference type="InterPro" id="IPR005467">
    <property type="entry name" value="His_kinase_dom"/>
</dbReference>
<evidence type="ECO:0000313" key="20">
    <source>
        <dbReference type="Proteomes" id="UP000221369"/>
    </source>
</evidence>
<dbReference type="InterPro" id="IPR036890">
    <property type="entry name" value="HATPase_C_sf"/>
</dbReference>
<keyword evidence="20" id="KW-1185">Reference proteome</keyword>
<evidence type="ECO:0000256" key="8">
    <source>
        <dbReference type="ARBA" id="ARBA00022679"/>
    </source>
</evidence>
<dbReference type="PANTHER" id="PTHR24421">
    <property type="entry name" value="NITRATE/NITRITE SENSOR PROTEIN NARX-RELATED"/>
    <property type="match status" value="1"/>
</dbReference>
<keyword evidence="17" id="KW-0472">Membrane</keyword>
<dbReference type="GO" id="GO:0051539">
    <property type="term" value="F:4 iron, 4 sulfur cluster binding"/>
    <property type="evidence" value="ECO:0007669"/>
    <property type="project" value="UniProtKB-KW"/>
</dbReference>
<dbReference type="AlphaFoldDB" id="A0A2A9DVH8"/>
<evidence type="ECO:0000256" key="2">
    <source>
        <dbReference type="ARBA" id="ARBA00001966"/>
    </source>
</evidence>
<evidence type="ECO:0000256" key="5">
    <source>
        <dbReference type="ARBA" id="ARBA00017322"/>
    </source>
</evidence>
<comment type="function">
    <text evidence="14">Member of the two-component regulatory system NreB/NreC involved in the control of dissimilatory nitrate/nitrite reduction in response to oxygen. NreB functions as a direct oxygen sensor histidine kinase which is autophosphorylated, in the absence of oxygen, probably at the conserved histidine residue, and transfers its phosphate group probably to a conserved aspartate residue of NreC. NreB/NreC activates the expression of the nitrate (narGHJI) and nitrite (nir) reductase operons, as well as the putative nitrate transporter gene narT.</text>
</comment>
<organism evidence="19 20">
    <name type="scientific">Paramicrobacterium agarici</name>
    <dbReference type="NCBI Taxonomy" id="630514"/>
    <lineage>
        <taxon>Bacteria</taxon>
        <taxon>Bacillati</taxon>
        <taxon>Actinomycetota</taxon>
        <taxon>Actinomycetes</taxon>
        <taxon>Micrococcales</taxon>
        <taxon>Microbacteriaceae</taxon>
        <taxon>Paramicrobacterium</taxon>
    </lineage>
</organism>
<keyword evidence="9" id="KW-0479">Metal-binding</keyword>
<evidence type="ECO:0000313" key="19">
    <source>
        <dbReference type="EMBL" id="PFG30366.1"/>
    </source>
</evidence>
<dbReference type="InterPro" id="IPR011712">
    <property type="entry name" value="Sig_transdc_His_kin_sub3_dim/P"/>
</dbReference>
<feature type="domain" description="Histidine kinase" evidence="18">
    <location>
        <begin position="198"/>
        <end position="399"/>
    </location>
</feature>
<evidence type="ECO:0000256" key="11">
    <source>
        <dbReference type="ARBA" id="ARBA00023004"/>
    </source>
</evidence>
<dbReference type="GO" id="GO:0046983">
    <property type="term" value="F:protein dimerization activity"/>
    <property type="evidence" value="ECO:0007669"/>
    <property type="project" value="InterPro"/>
</dbReference>
<dbReference type="PANTHER" id="PTHR24421:SF62">
    <property type="entry name" value="SENSORY TRANSDUCTION HISTIDINE KINASE"/>
    <property type="match status" value="1"/>
</dbReference>
<comment type="cofactor">
    <cofactor evidence="2">
        <name>[4Fe-4S] cluster</name>
        <dbReference type="ChEBI" id="CHEBI:49883"/>
    </cofactor>
</comment>
<accession>A0A2A9DVH8</accession>
<evidence type="ECO:0000256" key="9">
    <source>
        <dbReference type="ARBA" id="ARBA00022723"/>
    </source>
</evidence>
<evidence type="ECO:0000256" key="15">
    <source>
        <dbReference type="ARBA" id="ARBA00030800"/>
    </source>
</evidence>
<evidence type="ECO:0000256" key="10">
    <source>
        <dbReference type="ARBA" id="ARBA00022777"/>
    </source>
</evidence>
<evidence type="ECO:0000256" key="16">
    <source>
        <dbReference type="SAM" id="Coils"/>
    </source>
</evidence>
<protein>
    <recommendedName>
        <fullName evidence="5">Oxygen sensor histidine kinase NreB</fullName>
        <ecNumber evidence="4">2.7.13.3</ecNumber>
    </recommendedName>
    <alternativeName>
        <fullName evidence="15">Nitrogen regulation protein B</fullName>
    </alternativeName>
</protein>
<evidence type="ECO:0000256" key="3">
    <source>
        <dbReference type="ARBA" id="ARBA00004496"/>
    </source>
</evidence>
<sequence>MRHSALTPVFTGLRWALHALLVALVVFAMVHASVVQSAHEVAVHVLGSAMLVVYLGGAAVSRVRWLTGRRLSIFAIVWIGVLTLVWLSMLMVTLDAAYIVFPLFFLFLHLLPMTAGIVMVVVSTTLTIAMLGYHSGISVGGVIGPVIGASVALAISGGYGALYREAQEREKLIGELQETRGELAIAEREAGVLAERERLAREIHDTVAQGLSSIQILLHAAERSDPDRPGVEQLQLARETAADALVDARRIIRELTPPVLDEQTLAGALTRLTASSEHTLRTSGRPTRVRFHRVGEMRPLPMAIETTLLRVAQSGIANVQQHAGATVLDVTLTFDEDAVTLDVVDDGAGFDAASLERRANSSFGLAAMRGRVTELGGTLTIESAPGEGTALAATIPLTEETS</sequence>
<dbReference type="InterPro" id="IPR003594">
    <property type="entry name" value="HATPase_dom"/>
</dbReference>
<feature type="transmembrane region" description="Helical" evidence="17">
    <location>
        <begin position="143"/>
        <end position="162"/>
    </location>
</feature>
<gene>
    <name evidence="19" type="ORF">ATJ78_1295</name>
</gene>
<comment type="caution">
    <text evidence="19">The sequence shown here is derived from an EMBL/GenBank/DDBJ whole genome shotgun (WGS) entry which is preliminary data.</text>
</comment>
<dbReference type="GO" id="GO:0046872">
    <property type="term" value="F:metal ion binding"/>
    <property type="evidence" value="ECO:0007669"/>
    <property type="project" value="UniProtKB-KW"/>
</dbReference>
<evidence type="ECO:0000256" key="12">
    <source>
        <dbReference type="ARBA" id="ARBA00023012"/>
    </source>
</evidence>
<keyword evidence="6" id="KW-0004">4Fe-4S</keyword>
<dbReference type="InterPro" id="IPR017205">
    <property type="entry name" value="Sig_transdc_His_kinase_ChrS"/>
</dbReference>
<keyword evidence="10 19" id="KW-0418">Kinase</keyword>